<gene>
    <name evidence="2" type="ORF">A2982_01480</name>
</gene>
<feature type="domain" description="DinB-like" evidence="1">
    <location>
        <begin position="8"/>
        <end position="136"/>
    </location>
</feature>
<dbReference type="Proteomes" id="UP000178771">
    <property type="component" value="Unassembled WGS sequence"/>
</dbReference>
<dbReference type="SUPFAM" id="SSF109854">
    <property type="entry name" value="DinB/YfiT-like putative metalloenzymes"/>
    <property type="match status" value="1"/>
</dbReference>
<proteinExistence type="predicted"/>
<dbReference type="STRING" id="1802624.A2982_01480"/>
<evidence type="ECO:0000313" key="3">
    <source>
        <dbReference type="Proteomes" id="UP000178771"/>
    </source>
</evidence>
<sequence>MNKLVDDLTQARKSIIDAVSKLTSNKQNVQLAGDWNLKDLIAHLTGWADYQIEIIKAIRSNSTPPEPGRIDDFNQKSTAARKKTSWKKVYDEWLKASQELIEEYDSLRDALWGKPLWKNKKTTLEKLIKIEIRHYQKTHLPQIEKLLKSAEV</sequence>
<dbReference type="Pfam" id="PF12867">
    <property type="entry name" value="DinB_2"/>
    <property type="match status" value="1"/>
</dbReference>
<dbReference type="Gene3D" id="1.20.120.450">
    <property type="entry name" value="dinb family like domain"/>
    <property type="match status" value="1"/>
</dbReference>
<organism evidence="2 3">
    <name type="scientific">candidate division WWE3 bacterium RIFCSPLOWO2_01_FULL_39_13</name>
    <dbReference type="NCBI Taxonomy" id="1802624"/>
    <lineage>
        <taxon>Bacteria</taxon>
        <taxon>Katanobacteria</taxon>
    </lineage>
</organism>
<dbReference type="EMBL" id="MEVH01000005">
    <property type="protein sequence ID" value="OGC52141.1"/>
    <property type="molecule type" value="Genomic_DNA"/>
</dbReference>
<name>A0A1F4V4M2_UNCKA</name>
<evidence type="ECO:0000313" key="2">
    <source>
        <dbReference type="EMBL" id="OGC52141.1"/>
    </source>
</evidence>
<accession>A0A1F4V4M2</accession>
<comment type="caution">
    <text evidence="2">The sequence shown here is derived from an EMBL/GenBank/DDBJ whole genome shotgun (WGS) entry which is preliminary data.</text>
</comment>
<reference evidence="2 3" key="1">
    <citation type="journal article" date="2016" name="Nat. Commun.">
        <title>Thousands of microbial genomes shed light on interconnected biogeochemical processes in an aquifer system.</title>
        <authorList>
            <person name="Anantharaman K."/>
            <person name="Brown C.T."/>
            <person name="Hug L.A."/>
            <person name="Sharon I."/>
            <person name="Castelle C.J."/>
            <person name="Probst A.J."/>
            <person name="Thomas B.C."/>
            <person name="Singh A."/>
            <person name="Wilkins M.J."/>
            <person name="Karaoz U."/>
            <person name="Brodie E.L."/>
            <person name="Williams K.H."/>
            <person name="Hubbard S.S."/>
            <person name="Banfield J.F."/>
        </authorList>
    </citation>
    <scope>NUCLEOTIDE SEQUENCE [LARGE SCALE GENOMIC DNA]</scope>
</reference>
<dbReference type="InterPro" id="IPR024775">
    <property type="entry name" value="DinB-like"/>
</dbReference>
<dbReference type="InterPro" id="IPR034660">
    <property type="entry name" value="DinB/YfiT-like"/>
</dbReference>
<protein>
    <recommendedName>
        <fullName evidence="1">DinB-like domain-containing protein</fullName>
    </recommendedName>
</protein>
<dbReference type="AlphaFoldDB" id="A0A1F4V4M2"/>
<evidence type="ECO:0000259" key="1">
    <source>
        <dbReference type="Pfam" id="PF12867"/>
    </source>
</evidence>